<dbReference type="PANTHER" id="PTHR45526:SF1">
    <property type="entry name" value="TRANSCRIPTIONAL REGULATORY PROTEIN DCUR-RELATED"/>
    <property type="match status" value="1"/>
</dbReference>
<dbReference type="EMBL" id="JAHLQL010000003">
    <property type="protein sequence ID" value="MBU5592276.1"/>
    <property type="molecule type" value="Genomic_DNA"/>
</dbReference>
<evidence type="ECO:0000256" key="1">
    <source>
        <dbReference type="ARBA" id="ARBA00004496"/>
    </source>
</evidence>
<comment type="caution">
    <text evidence="12">The sequence shown here is derived from an EMBL/GenBank/DDBJ whole genome shotgun (WGS) entry which is preliminary data.</text>
</comment>
<name>A0ABS6F193_9CLOT</name>
<keyword evidence="5 9" id="KW-0805">Transcription regulation</keyword>
<dbReference type="PROSITE" id="PS50110">
    <property type="entry name" value="RESPONSE_REGULATORY"/>
    <property type="match status" value="1"/>
</dbReference>
<comment type="subcellular location">
    <subcellularLocation>
        <location evidence="1 9">Cytoplasm</location>
    </subcellularLocation>
</comment>
<evidence type="ECO:0000313" key="13">
    <source>
        <dbReference type="Proteomes" id="UP000736583"/>
    </source>
</evidence>
<dbReference type="PANTHER" id="PTHR45526">
    <property type="entry name" value="TRANSCRIPTIONAL REGULATORY PROTEIN DPIA"/>
    <property type="match status" value="1"/>
</dbReference>
<evidence type="ECO:0000256" key="2">
    <source>
        <dbReference type="ARBA" id="ARBA00022490"/>
    </source>
</evidence>
<evidence type="ECO:0000256" key="4">
    <source>
        <dbReference type="ARBA" id="ARBA00023012"/>
    </source>
</evidence>
<keyword evidence="2 9" id="KW-0963">Cytoplasm</keyword>
<dbReference type="InterPro" id="IPR048714">
    <property type="entry name" value="DpiA-like_HTH"/>
</dbReference>
<keyword evidence="8 9" id="KW-0804">Transcription</keyword>
<gene>
    <name evidence="12" type="ORF">KQI89_10925</name>
</gene>
<evidence type="ECO:0000256" key="10">
    <source>
        <dbReference type="PROSITE-ProRule" id="PRU00169"/>
    </source>
</evidence>
<dbReference type="InterPro" id="IPR001789">
    <property type="entry name" value="Sig_transdc_resp-reg_receiver"/>
</dbReference>
<evidence type="ECO:0000256" key="9">
    <source>
        <dbReference type="PIRNR" id="PIRNR006171"/>
    </source>
</evidence>
<proteinExistence type="predicted"/>
<evidence type="ECO:0000259" key="11">
    <source>
        <dbReference type="PROSITE" id="PS50110"/>
    </source>
</evidence>
<keyword evidence="6 9" id="KW-0238">DNA-binding</keyword>
<evidence type="ECO:0000256" key="5">
    <source>
        <dbReference type="ARBA" id="ARBA00023015"/>
    </source>
</evidence>
<feature type="modified residue" description="4-aspartylphosphate" evidence="10">
    <location>
        <position position="54"/>
    </location>
</feature>
<keyword evidence="3 10" id="KW-0597">Phosphoprotein</keyword>
<keyword evidence="7 9" id="KW-0010">Activator</keyword>
<evidence type="ECO:0000256" key="6">
    <source>
        <dbReference type="ARBA" id="ARBA00023125"/>
    </source>
</evidence>
<protein>
    <recommendedName>
        <fullName evidence="9">Transcriptional regulatory protein</fullName>
    </recommendedName>
</protein>
<dbReference type="RefSeq" id="WP_216457095.1">
    <property type="nucleotide sequence ID" value="NZ_JAHLQL010000003.1"/>
</dbReference>
<dbReference type="SMART" id="SM00448">
    <property type="entry name" value="REC"/>
    <property type="match status" value="1"/>
</dbReference>
<dbReference type="PIRSF" id="PIRSF006171">
    <property type="entry name" value="RR_citrat_malat"/>
    <property type="match status" value="1"/>
</dbReference>
<sequence>MISVIVVDDDMMVADLNKSYVENIQGFEVRKVLNNGEDALRYLMNNEIDLMLLDVYMPGLGGMELLEEMKKNSIMTDVILVTAESDASNIDKILKLGVVDYLIKPFRYVRIKKSLEGYRLRYNLIHDKTTLKQGDIDKITTNNLSTSGLQKGISEKTLERIYKFMKENKGKIYTSELVAEKVSMSRVTTKKYLDYLASIGKVATKLEYKTVGRPLTLYKYHNESH</sequence>
<reference evidence="12 13" key="1">
    <citation type="submission" date="2021-06" db="EMBL/GenBank/DDBJ databases">
        <authorList>
            <person name="Sun Q."/>
            <person name="Li D."/>
        </authorList>
    </citation>
    <scope>NUCLEOTIDE SEQUENCE [LARGE SCALE GENOMIC DNA]</scope>
    <source>
        <strain evidence="12 13">MSJ-4</strain>
    </source>
</reference>
<keyword evidence="4 9" id="KW-0902">Two-component regulatory system</keyword>
<accession>A0ABS6F193</accession>
<keyword evidence="13" id="KW-1185">Reference proteome</keyword>
<dbReference type="InterPro" id="IPR024187">
    <property type="entry name" value="Sig_transdc_resp-reg_cit/mal"/>
</dbReference>
<dbReference type="InterPro" id="IPR051271">
    <property type="entry name" value="2C-system_Tx_regulators"/>
</dbReference>
<dbReference type="Pfam" id="PF00072">
    <property type="entry name" value="Response_reg"/>
    <property type="match status" value="1"/>
</dbReference>
<evidence type="ECO:0000256" key="8">
    <source>
        <dbReference type="ARBA" id="ARBA00023163"/>
    </source>
</evidence>
<dbReference type="Pfam" id="PF20714">
    <property type="entry name" value="HTH_64"/>
    <property type="match status" value="1"/>
</dbReference>
<dbReference type="Proteomes" id="UP000736583">
    <property type="component" value="Unassembled WGS sequence"/>
</dbReference>
<organism evidence="12 13">
    <name type="scientific">Clostridium simiarum</name>
    <dbReference type="NCBI Taxonomy" id="2841506"/>
    <lineage>
        <taxon>Bacteria</taxon>
        <taxon>Bacillati</taxon>
        <taxon>Bacillota</taxon>
        <taxon>Clostridia</taxon>
        <taxon>Eubacteriales</taxon>
        <taxon>Clostridiaceae</taxon>
        <taxon>Clostridium</taxon>
    </lineage>
</organism>
<feature type="domain" description="Response regulatory" evidence="11">
    <location>
        <begin position="3"/>
        <end position="119"/>
    </location>
</feature>
<evidence type="ECO:0000313" key="12">
    <source>
        <dbReference type="EMBL" id="MBU5592276.1"/>
    </source>
</evidence>
<evidence type="ECO:0000256" key="7">
    <source>
        <dbReference type="ARBA" id="ARBA00023159"/>
    </source>
</evidence>
<evidence type="ECO:0000256" key="3">
    <source>
        <dbReference type="ARBA" id="ARBA00022553"/>
    </source>
</evidence>